<evidence type="ECO:0000256" key="1">
    <source>
        <dbReference type="ARBA" id="ARBA00038310"/>
    </source>
</evidence>
<reference evidence="3 4" key="1">
    <citation type="submission" date="2015-07" db="EMBL/GenBank/DDBJ databases">
        <title>The draft genome sequence of Leadbetterella sp. JN14-9.</title>
        <authorList>
            <person name="Liu Y."/>
            <person name="Du J."/>
            <person name="Shao Z."/>
        </authorList>
    </citation>
    <scope>NUCLEOTIDE SEQUENCE [LARGE SCALE GENOMIC DNA]</scope>
    <source>
        <strain evidence="3 4">JN14-9</strain>
    </source>
</reference>
<dbReference type="InterPro" id="IPR032466">
    <property type="entry name" value="Metal_Hydrolase"/>
</dbReference>
<sequence length="273" mass="32623">MIDAHHHFWTYDPINYSWIDESMAAIQKSFLPEDLEPILTLNGVEGSVLVQVNQNEKENDLFLRYAEKHDFIRGVVGWIDLRSENLTERLVSYQNKPLMKGFRHIVQGEPDDFLFQPEFIEGVRRLHDFNYTYDILIYERQLRAALHFIRQLPENKLIIDHIAKPDIKNKSLTRWANYMKEISRHKNVFIKVSGIVTEADYQNWKREDFYIYLDHLMEYFGPKRLIYGSDWPVCLVAAKYEEQLDILKTYFSGLSIEDQNCIFRENAIRFYNL</sequence>
<keyword evidence="3" id="KW-0378">Hydrolase</keyword>
<dbReference type="PANTHER" id="PTHR43569:SF2">
    <property type="entry name" value="AMIDOHYDROLASE-RELATED DOMAIN-CONTAINING PROTEIN"/>
    <property type="match status" value="1"/>
</dbReference>
<dbReference type="GO" id="GO:0016787">
    <property type="term" value="F:hydrolase activity"/>
    <property type="evidence" value="ECO:0007669"/>
    <property type="project" value="UniProtKB-KW"/>
</dbReference>
<dbReference type="InterPro" id="IPR006680">
    <property type="entry name" value="Amidohydro-rel"/>
</dbReference>
<accession>A0A0P7BQQ7</accession>
<dbReference type="RefSeq" id="WP_055149057.1">
    <property type="nucleotide sequence ID" value="NZ_JXSZ01000010.1"/>
</dbReference>
<dbReference type="AlphaFoldDB" id="A0A0P7BQQ7"/>
<dbReference type="Pfam" id="PF04909">
    <property type="entry name" value="Amidohydro_2"/>
    <property type="match status" value="1"/>
</dbReference>
<dbReference type="OrthoDB" id="5450317at2"/>
<protein>
    <submittedName>
        <fullName evidence="3">Amidohydrolase</fullName>
    </submittedName>
</protein>
<feature type="domain" description="Amidohydrolase-related" evidence="2">
    <location>
        <begin position="2"/>
        <end position="273"/>
    </location>
</feature>
<dbReference type="EMBL" id="LGTQ01000010">
    <property type="protein sequence ID" value="KPM47494.1"/>
    <property type="molecule type" value="Genomic_DNA"/>
</dbReference>
<dbReference type="SUPFAM" id="SSF51556">
    <property type="entry name" value="Metallo-dependent hydrolases"/>
    <property type="match status" value="1"/>
</dbReference>
<dbReference type="Gene3D" id="3.20.20.140">
    <property type="entry name" value="Metal-dependent hydrolases"/>
    <property type="match status" value="1"/>
</dbReference>
<comment type="caution">
    <text evidence="3">The sequence shown here is derived from an EMBL/GenBank/DDBJ whole genome shotgun (WGS) entry which is preliminary data.</text>
</comment>
<proteinExistence type="inferred from homology"/>
<organism evidence="3 4">
    <name type="scientific">Jiulongibacter sediminis</name>
    <dbReference type="NCBI Taxonomy" id="1605367"/>
    <lineage>
        <taxon>Bacteria</taxon>
        <taxon>Pseudomonadati</taxon>
        <taxon>Bacteroidota</taxon>
        <taxon>Cytophagia</taxon>
        <taxon>Cytophagales</taxon>
        <taxon>Leadbetterellaceae</taxon>
        <taxon>Jiulongibacter</taxon>
    </lineage>
</organism>
<evidence type="ECO:0000313" key="3">
    <source>
        <dbReference type="EMBL" id="KPM47494.1"/>
    </source>
</evidence>
<keyword evidence="4" id="KW-1185">Reference proteome</keyword>
<gene>
    <name evidence="3" type="ORF">AFM12_13355</name>
</gene>
<dbReference type="InterPro" id="IPR052350">
    <property type="entry name" value="Metallo-dep_Lactonases"/>
</dbReference>
<dbReference type="PANTHER" id="PTHR43569">
    <property type="entry name" value="AMIDOHYDROLASE"/>
    <property type="match status" value="1"/>
</dbReference>
<evidence type="ECO:0000313" key="4">
    <source>
        <dbReference type="Proteomes" id="UP000050454"/>
    </source>
</evidence>
<evidence type="ECO:0000259" key="2">
    <source>
        <dbReference type="Pfam" id="PF04909"/>
    </source>
</evidence>
<dbReference type="Proteomes" id="UP000050454">
    <property type="component" value="Unassembled WGS sequence"/>
</dbReference>
<comment type="similarity">
    <text evidence="1">Belongs to the metallo-dependent hydrolases superfamily.</text>
</comment>
<name>A0A0P7BQQ7_9BACT</name>
<dbReference type="STRING" id="1605367.AFM12_13355"/>